<name>A0A9D4JCP5_DREPO</name>
<proteinExistence type="predicted"/>
<comment type="caution">
    <text evidence="1">The sequence shown here is derived from an EMBL/GenBank/DDBJ whole genome shotgun (WGS) entry which is preliminary data.</text>
</comment>
<protein>
    <submittedName>
        <fullName evidence="1">Uncharacterized protein</fullName>
    </submittedName>
</protein>
<organism evidence="1 2">
    <name type="scientific">Dreissena polymorpha</name>
    <name type="common">Zebra mussel</name>
    <name type="synonym">Mytilus polymorpha</name>
    <dbReference type="NCBI Taxonomy" id="45954"/>
    <lineage>
        <taxon>Eukaryota</taxon>
        <taxon>Metazoa</taxon>
        <taxon>Spiralia</taxon>
        <taxon>Lophotrochozoa</taxon>
        <taxon>Mollusca</taxon>
        <taxon>Bivalvia</taxon>
        <taxon>Autobranchia</taxon>
        <taxon>Heteroconchia</taxon>
        <taxon>Euheterodonta</taxon>
        <taxon>Imparidentia</taxon>
        <taxon>Neoheterodontei</taxon>
        <taxon>Myida</taxon>
        <taxon>Dreissenoidea</taxon>
        <taxon>Dreissenidae</taxon>
        <taxon>Dreissena</taxon>
    </lineage>
</organism>
<keyword evidence="2" id="KW-1185">Reference proteome</keyword>
<sequence>MWQAYLQSSLHNRAVLSGATWSLYCHAIFHDPFSRQDSSYPDCADVQAGLQLRLTHLAYDPFSHDAGQIYLIVDRKACFAVKYPEHNFRSRFEVRIMDEFMEPYSEVTKDITVR</sequence>
<dbReference type="AlphaFoldDB" id="A0A9D4JCP5"/>
<accession>A0A9D4JCP5</accession>
<dbReference type="EMBL" id="JAIWYP010000006">
    <property type="protein sequence ID" value="KAH3806945.1"/>
    <property type="molecule type" value="Genomic_DNA"/>
</dbReference>
<dbReference type="Proteomes" id="UP000828390">
    <property type="component" value="Unassembled WGS sequence"/>
</dbReference>
<evidence type="ECO:0000313" key="1">
    <source>
        <dbReference type="EMBL" id="KAH3806945.1"/>
    </source>
</evidence>
<reference evidence="1" key="1">
    <citation type="journal article" date="2019" name="bioRxiv">
        <title>The Genome of the Zebra Mussel, Dreissena polymorpha: A Resource for Invasive Species Research.</title>
        <authorList>
            <person name="McCartney M.A."/>
            <person name="Auch B."/>
            <person name="Kono T."/>
            <person name="Mallez S."/>
            <person name="Zhang Y."/>
            <person name="Obille A."/>
            <person name="Becker A."/>
            <person name="Abrahante J.E."/>
            <person name="Garbe J."/>
            <person name="Badalamenti J.P."/>
            <person name="Herman A."/>
            <person name="Mangelson H."/>
            <person name="Liachko I."/>
            <person name="Sullivan S."/>
            <person name="Sone E.D."/>
            <person name="Koren S."/>
            <person name="Silverstein K.A.T."/>
            <person name="Beckman K.B."/>
            <person name="Gohl D.M."/>
        </authorList>
    </citation>
    <scope>NUCLEOTIDE SEQUENCE</scope>
    <source>
        <strain evidence="1">Duluth1</strain>
        <tissue evidence="1">Whole animal</tissue>
    </source>
</reference>
<reference evidence="1" key="2">
    <citation type="submission" date="2020-11" db="EMBL/GenBank/DDBJ databases">
        <authorList>
            <person name="McCartney M.A."/>
            <person name="Auch B."/>
            <person name="Kono T."/>
            <person name="Mallez S."/>
            <person name="Becker A."/>
            <person name="Gohl D.M."/>
            <person name="Silverstein K.A.T."/>
            <person name="Koren S."/>
            <person name="Bechman K.B."/>
            <person name="Herman A."/>
            <person name="Abrahante J.E."/>
            <person name="Garbe J."/>
        </authorList>
    </citation>
    <scope>NUCLEOTIDE SEQUENCE</scope>
    <source>
        <strain evidence="1">Duluth1</strain>
        <tissue evidence="1">Whole animal</tissue>
    </source>
</reference>
<gene>
    <name evidence="1" type="ORF">DPMN_135275</name>
</gene>
<evidence type="ECO:0000313" key="2">
    <source>
        <dbReference type="Proteomes" id="UP000828390"/>
    </source>
</evidence>